<sequence>MDAAGSARLDGFTVNATRKLEFGHVGHWSAPGHRDLDDGSQRMVAVEIDPGDGSSVVVFVRAPNRSDVPNDFHPDDQVCLVIPEVIAALYPAD</sequence>
<name>A0A5N0EJZ4_9NOCA</name>
<keyword evidence="2" id="KW-1185">Reference proteome</keyword>
<accession>A0A5N0EJZ4</accession>
<organism evidence="1 2">
    <name type="scientific">Nocardia colli</name>
    <dbReference type="NCBI Taxonomy" id="2545717"/>
    <lineage>
        <taxon>Bacteria</taxon>
        <taxon>Bacillati</taxon>
        <taxon>Actinomycetota</taxon>
        <taxon>Actinomycetes</taxon>
        <taxon>Mycobacteriales</taxon>
        <taxon>Nocardiaceae</taxon>
        <taxon>Nocardia</taxon>
    </lineage>
</organism>
<dbReference type="RefSeq" id="WP_150400983.1">
    <property type="nucleotide sequence ID" value="NZ_VXLC01000002.1"/>
</dbReference>
<gene>
    <name evidence="1" type="ORF">F3087_06745</name>
</gene>
<dbReference type="Proteomes" id="UP000323876">
    <property type="component" value="Unassembled WGS sequence"/>
</dbReference>
<comment type="caution">
    <text evidence="1">The sequence shown here is derived from an EMBL/GenBank/DDBJ whole genome shotgun (WGS) entry which is preliminary data.</text>
</comment>
<dbReference type="AlphaFoldDB" id="A0A5N0EJZ4"/>
<protein>
    <submittedName>
        <fullName evidence="1">Uncharacterized protein</fullName>
    </submittedName>
</protein>
<dbReference type="EMBL" id="VXLC01000002">
    <property type="protein sequence ID" value="KAA8889718.1"/>
    <property type="molecule type" value="Genomic_DNA"/>
</dbReference>
<evidence type="ECO:0000313" key="1">
    <source>
        <dbReference type="EMBL" id="KAA8889718.1"/>
    </source>
</evidence>
<evidence type="ECO:0000313" key="2">
    <source>
        <dbReference type="Proteomes" id="UP000323876"/>
    </source>
</evidence>
<proteinExistence type="predicted"/>
<reference evidence="1 2" key="1">
    <citation type="submission" date="2019-09" db="EMBL/GenBank/DDBJ databases">
        <authorList>
            <person name="Wang X."/>
        </authorList>
    </citation>
    <scope>NUCLEOTIDE SEQUENCE [LARGE SCALE GENOMIC DNA]</scope>
    <source>
        <strain evidence="1 2">CICC 11023</strain>
    </source>
</reference>
<dbReference type="OrthoDB" id="4557909at2"/>